<proteinExistence type="predicted"/>
<comment type="caution">
    <text evidence="1">The sequence shown here is derived from an EMBL/GenBank/DDBJ whole genome shotgun (WGS) entry which is preliminary data.</text>
</comment>
<keyword evidence="2" id="KW-1185">Reference proteome</keyword>
<reference evidence="2" key="1">
    <citation type="journal article" date="2019" name="Int. J. Syst. Evol. Microbiol.">
        <title>The Global Catalogue of Microorganisms (GCM) 10K type strain sequencing project: providing services to taxonomists for standard genome sequencing and annotation.</title>
        <authorList>
            <consortium name="The Broad Institute Genomics Platform"/>
            <consortium name="The Broad Institute Genome Sequencing Center for Infectious Disease"/>
            <person name="Wu L."/>
            <person name="Ma J."/>
        </authorList>
    </citation>
    <scope>NUCLEOTIDE SEQUENCE [LARGE SCALE GENOMIC DNA]</scope>
    <source>
        <strain evidence="2">CCM 7526</strain>
    </source>
</reference>
<organism evidence="1 2">
    <name type="scientific">Actinoplanes sichuanensis</name>
    <dbReference type="NCBI Taxonomy" id="512349"/>
    <lineage>
        <taxon>Bacteria</taxon>
        <taxon>Bacillati</taxon>
        <taxon>Actinomycetota</taxon>
        <taxon>Actinomycetes</taxon>
        <taxon>Micromonosporales</taxon>
        <taxon>Micromonosporaceae</taxon>
        <taxon>Actinoplanes</taxon>
    </lineage>
</organism>
<dbReference type="Proteomes" id="UP001597183">
    <property type="component" value="Unassembled WGS sequence"/>
</dbReference>
<accession>A0ABW4A2B2</accession>
<dbReference type="EMBL" id="JBHTMK010000005">
    <property type="protein sequence ID" value="MFD1364415.1"/>
    <property type="molecule type" value="Genomic_DNA"/>
</dbReference>
<evidence type="ECO:0000313" key="2">
    <source>
        <dbReference type="Proteomes" id="UP001597183"/>
    </source>
</evidence>
<protein>
    <submittedName>
        <fullName evidence="1">Uncharacterized protein</fullName>
    </submittedName>
</protein>
<sequence length="246" mass="26818">MIAGDRTRANTLRAELRQVEAEWDATLSALAGPDLTDAEGPSQGTPLIPIREQVHQVLTFLTVPAAPKLIAALHTALFGGTLAGGQLTSLRRDEEKSFKLNPYSRPYYLCAALTADRLSPARGLLAVSTWTLSDRIVGPLSPRVHFLKSAIRVAEHLRDPDWATLPARRLLWEFAANIPGGARTFDSMTPDAVRHAAATELSIHQDADRQHREAAARRALDNRLDDRQQMFGAPFGLASVNTSDGS</sequence>
<dbReference type="RefSeq" id="WP_378078196.1">
    <property type="nucleotide sequence ID" value="NZ_JBHTMK010000005.1"/>
</dbReference>
<name>A0ABW4A2B2_9ACTN</name>
<gene>
    <name evidence="1" type="ORF">ACFQ5G_03540</name>
</gene>
<evidence type="ECO:0000313" key="1">
    <source>
        <dbReference type="EMBL" id="MFD1364415.1"/>
    </source>
</evidence>